<dbReference type="EMBL" id="CP029077">
    <property type="protein sequence ID" value="QED23560.1"/>
    <property type="molecule type" value="Genomic_DNA"/>
</dbReference>
<protein>
    <submittedName>
        <fullName evidence="1">Nucleoside-diphosphate sugar epimerase</fullName>
    </submittedName>
</protein>
<proteinExistence type="predicted"/>
<dbReference type="AlphaFoldDB" id="A0A5B8XE94"/>
<name>A0A5B8XE94_9RICK</name>
<dbReference type="Pfam" id="PF06258">
    <property type="entry name" value="Mito_fiss_Elm1"/>
    <property type="match status" value="1"/>
</dbReference>
<sequence>MFKILVLTDSRAANTKQSTALANGIKSVLSSKIAVQIDTTDVKFNFLAKLPNIIRIWKLSGKISKPREKRYDVIISCGRKLAKISLHAKRKYGAQRTKIITILNPNIPFSHFDAVLLPKHDNILSLDENNVVNTNGAISYFNPSDFKEDIAKFSSIITRFHRPYISVAIGGNAKNFVFTQEIGIAFINQINDIAKKMDATLLITTSRRTPPHIIDNIKKILDCSYYLYDVSNPRKGENLYNAFLGYADYLIATADSISMICEMSYLQKPLYVYKDGINISKYEQFLTLAQANNSVKILDKNVETLENFLPNTMDCINDVAKDVLKKVNILFY</sequence>
<reference evidence="1 2" key="1">
    <citation type="journal article" date="2019" name="ISME J.">
        <title>Deianiraea, an extracellular bacterium associated with the ciliate Paramecium, suggests an alternative scenario for the evolution of Rickettsiales.</title>
        <authorList>
            <person name="Castelli M."/>
            <person name="Sabaneyeva E."/>
            <person name="Lanzoni O."/>
            <person name="Lebedeva N."/>
            <person name="Floriano A.M."/>
            <person name="Gaiarsa S."/>
            <person name="Benken K."/>
            <person name="Modeo L."/>
            <person name="Bandi C."/>
            <person name="Potekhin A."/>
            <person name="Sassera D."/>
            <person name="Petroni G."/>
        </authorList>
    </citation>
    <scope>NUCLEOTIDE SEQUENCE [LARGE SCALE GENOMIC DNA]</scope>
    <source>
        <strain evidence="1">CyL4-1</strain>
    </source>
</reference>
<evidence type="ECO:0000313" key="2">
    <source>
        <dbReference type="Proteomes" id="UP000321934"/>
    </source>
</evidence>
<organism evidence="1 2">
    <name type="scientific">Candidatus Deianiraea vastatrix</name>
    <dbReference type="NCBI Taxonomy" id="2163644"/>
    <lineage>
        <taxon>Bacteria</taxon>
        <taxon>Pseudomonadati</taxon>
        <taxon>Pseudomonadota</taxon>
        <taxon>Alphaproteobacteria</taxon>
        <taxon>Rickettsiales</taxon>
        <taxon>Candidatus Deianiraeaceae</taxon>
        <taxon>Candidatus Deianiraea</taxon>
    </lineage>
</organism>
<dbReference type="RefSeq" id="WP_146820826.1">
    <property type="nucleotide sequence ID" value="NZ_CP029077.1"/>
</dbReference>
<dbReference type="InterPro" id="IPR009367">
    <property type="entry name" value="Elm1-like"/>
</dbReference>
<evidence type="ECO:0000313" key="1">
    <source>
        <dbReference type="EMBL" id="QED23560.1"/>
    </source>
</evidence>
<accession>A0A5B8XE94</accession>
<keyword evidence="2" id="KW-1185">Reference proteome</keyword>
<dbReference type="Proteomes" id="UP000321934">
    <property type="component" value="Chromosome"/>
</dbReference>
<gene>
    <name evidence="1" type="ORF">Deia_00772</name>
</gene>
<dbReference type="OrthoDB" id="272235at2"/>